<keyword evidence="5" id="KW-1185">Reference proteome</keyword>
<sequence length="194" mass="21491">MITDDKFAAFEAERRRLAALAYRMTGSVADTEDMLQQAWIRFAGQDITVIDNVAAWLRSVVMRLCLDHLTSARARRETYVGAWLPEPLVQERAPSPEDQWMVAEDVTMALMLTLQTLSPEMRAAFILRDAFDHSFDEISAIVGRSPTACRQLVSRARRRLCWRRATGAKAARGGPPLDDGLLAGKPHGGHAGAA</sequence>
<evidence type="ECO:0000313" key="5">
    <source>
        <dbReference type="Proteomes" id="UP001220530"/>
    </source>
</evidence>
<dbReference type="InterPro" id="IPR014284">
    <property type="entry name" value="RNA_pol_sigma-70_dom"/>
</dbReference>
<dbReference type="Pfam" id="PF08281">
    <property type="entry name" value="Sigma70_r4_2"/>
    <property type="match status" value="1"/>
</dbReference>
<dbReference type="Gene3D" id="1.10.1740.10">
    <property type="match status" value="1"/>
</dbReference>
<dbReference type="SUPFAM" id="SSF88659">
    <property type="entry name" value="Sigma3 and sigma4 domains of RNA polymerase sigma factors"/>
    <property type="match status" value="1"/>
</dbReference>
<dbReference type="PANTHER" id="PTHR30173:SF36">
    <property type="entry name" value="ECF RNA POLYMERASE SIGMA FACTOR SIGJ"/>
    <property type="match status" value="1"/>
</dbReference>
<dbReference type="RefSeq" id="WP_282218331.1">
    <property type="nucleotide sequence ID" value="NZ_CP118246.1"/>
</dbReference>
<dbReference type="InterPro" id="IPR013324">
    <property type="entry name" value="RNA_pol_sigma_r3/r4-like"/>
</dbReference>
<feature type="domain" description="RNA polymerase sigma-70 region 2" evidence="2">
    <location>
        <begin position="10"/>
        <end position="73"/>
    </location>
</feature>
<evidence type="ECO:0000313" key="4">
    <source>
        <dbReference type="EMBL" id="WDR01922.1"/>
    </source>
</evidence>
<dbReference type="SUPFAM" id="SSF88946">
    <property type="entry name" value="Sigma2 domain of RNA polymerase sigma factors"/>
    <property type="match status" value="1"/>
</dbReference>
<dbReference type="Pfam" id="PF04542">
    <property type="entry name" value="Sigma70_r2"/>
    <property type="match status" value="1"/>
</dbReference>
<reference evidence="4 5" key="1">
    <citation type="submission" date="2023-02" db="EMBL/GenBank/DDBJ databases">
        <title>Devosia algicola sp. nov., isolated from the phycosphere of marine algae.</title>
        <authorList>
            <person name="Kim J.M."/>
            <person name="Lee J.K."/>
            <person name="Choi B.J."/>
            <person name="Bayburt H."/>
            <person name="Jeon C.O."/>
        </authorList>
    </citation>
    <scope>NUCLEOTIDE SEQUENCE [LARGE SCALE GENOMIC DNA]</scope>
    <source>
        <strain evidence="4 5">G20-9</strain>
    </source>
</reference>
<feature type="domain" description="RNA polymerase sigma factor 70 region 4 type 2" evidence="3">
    <location>
        <begin position="108"/>
        <end position="160"/>
    </location>
</feature>
<feature type="compositionally biased region" description="Low complexity" evidence="1">
    <location>
        <begin position="169"/>
        <end position="185"/>
    </location>
</feature>
<dbReference type="Gene3D" id="1.10.10.10">
    <property type="entry name" value="Winged helix-like DNA-binding domain superfamily/Winged helix DNA-binding domain"/>
    <property type="match status" value="1"/>
</dbReference>
<evidence type="ECO:0000259" key="3">
    <source>
        <dbReference type="Pfam" id="PF08281"/>
    </source>
</evidence>
<evidence type="ECO:0000259" key="2">
    <source>
        <dbReference type="Pfam" id="PF04542"/>
    </source>
</evidence>
<name>A0ABY7YL57_9HYPH</name>
<gene>
    <name evidence="4" type="ORF">PSQ19_14630</name>
</gene>
<organism evidence="4 5">
    <name type="scientific">Devosia algicola</name>
    <dbReference type="NCBI Taxonomy" id="3026418"/>
    <lineage>
        <taxon>Bacteria</taxon>
        <taxon>Pseudomonadati</taxon>
        <taxon>Pseudomonadota</taxon>
        <taxon>Alphaproteobacteria</taxon>
        <taxon>Hyphomicrobiales</taxon>
        <taxon>Devosiaceae</taxon>
        <taxon>Devosia</taxon>
    </lineage>
</organism>
<protein>
    <submittedName>
        <fullName evidence="4">Sigma-70 family RNA polymerase sigma factor</fullName>
    </submittedName>
</protein>
<dbReference type="Proteomes" id="UP001220530">
    <property type="component" value="Chromosome"/>
</dbReference>
<feature type="region of interest" description="Disordered" evidence="1">
    <location>
        <begin position="169"/>
        <end position="194"/>
    </location>
</feature>
<dbReference type="InterPro" id="IPR013249">
    <property type="entry name" value="RNA_pol_sigma70_r4_t2"/>
</dbReference>
<dbReference type="InterPro" id="IPR013325">
    <property type="entry name" value="RNA_pol_sigma_r2"/>
</dbReference>
<proteinExistence type="predicted"/>
<dbReference type="InterPro" id="IPR036388">
    <property type="entry name" value="WH-like_DNA-bd_sf"/>
</dbReference>
<dbReference type="EMBL" id="CP118246">
    <property type="protein sequence ID" value="WDR01922.1"/>
    <property type="molecule type" value="Genomic_DNA"/>
</dbReference>
<dbReference type="InterPro" id="IPR052704">
    <property type="entry name" value="ECF_Sigma-70_Domain"/>
</dbReference>
<dbReference type="PANTHER" id="PTHR30173">
    <property type="entry name" value="SIGMA 19 FACTOR"/>
    <property type="match status" value="1"/>
</dbReference>
<dbReference type="InterPro" id="IPR007627">
    <property type="entry name" value="RNA_pol_sigma70_r2"/>
</dbReference>
<evidence type="ECO:0000256" key="1">
    <source>
        <dbReference type="SAM" id="MobiDB-lite"/>
    </source>
</evidence>
<accession>A0ABY7YL57</accession>
<dbReference type="NCBIfam" id="TIGR02937">
    <property type="entry name" value="sigma70-ECF"/>
    <property type="match status" value="1"/>
</dbReference>